<accession>A0ABV6DSG0</accession>
<protein>
    <submittedName>
        <fullName evidence="2">Polymer-forming cytoskeletal protein</fullName>
    </submittedName>
</protein>
<evidence type="ECO:0000256" key="1">
    <source>
        <dbReference type="ARBA" id="ARBA00044755"/>
    </source>
</evidence>
<gene>
    <name evidence="2" type="ORF">ACFFK0_24680</name>
</gene>
<dbReference type="PANTHER" id="PTHR35024">
    <property type="entry name" value="HYPOTHETICAL CYTOSOLIC PROTEIN"/>
    <property type="match status" value="1"/>
</dbReference>
<evidence type="ECO:0000313" key="3">
    <source>
        <dbReference type="Proteomes" id="UP001589776"/>
    </source>
</evidence>
<dbReference type="EMBL" id="JBHLWN010000100">
    <property type="protein sequence ID" value="MFC0215596.1"/>
    <property type="molecule type" value="Genomic_DNA"/>
</dbReference>
<comment type="caution">
    <text evidence="2">The sequence shown here is derived from an EMBL/GenBank/DDBJ whole genome shotgun (WGS) entry which is preliminary data.</text>
</comment>
<evidence type="ECO:0000313" key="2">
    <source>
        <dbReference type="EMBL" id="MFC0215596.1"/>
    </source>
</evidence>
<proteinExistence type="inferred from homology"/>
<dbReference type="Proteomes" id="UP001589776">
    <property type="component" value="Unassembled WGS sequence"/>
</dbReference>
<dbReference type="Pfam" id="PF04519">
    <property type="entry name" value="Bactofilin"/>
    <property type="match status" value="1"/>
</dbReference>
<keyword evidence="3" id="KW-1185">Reference proteome</keyword>
<comment type="similarity">
    <text evidence="1">Belongs to the bactofilin family.</text>
</comment>
<sequence>MIGSKRRLDHTATDTIIGEGTLCEGKIVSEASIRIEGHLEGEVECGGDVTVGENADLNASIIARDVTIAGKVRGNVTCKGKLTVLSSGQLIGNIDVKSIVIMEGGLFQGMSAMKPSNVAELGAAGSNKVVDAKAHKQNKEAAAAAGNG</sequence>
<dbReference type="PANTHER" id="PTHR35024:SF4">
    <property type="entry name" value="POLYMER-FORMING CYTOSKELETAL PROTEIN"/>
    <property type="match status" value="1"/>
</dbReference>
<name>A0ABV6DSG0_9BACL</name>
<organism evidence="2 3">
    <name type="scientific">Paenibacillus chartarius</name>
    <dbReference type="NCBI Taxonomy" id="747481"/>
    <lineage>
        <taxon>Bacteria</taxon>
        <taxon>Bacillati</taxon>
        <taxon>Bacillota</taxon>
        <taxon>Bacilli</taxon>
        <taxon>Bacillales</taxon>
        <taxon>Paenibacillaceae</taxon>
        <taxon>Paenibacillus</taxon>
    </lineage>
</organism>
<dbReference type="RefSeq" id="WP_377473049.1">
    <property type="nucleotide sequence ID" value="NZ_JBHLWN010000100.1"/>
</dbReference>
<dbReference type="InterPro" id="IPR007607">
    <property type="entry name" value="BacA/B"/>
</dbReference>
<reference evidence="2 3" key="1">
    <citation type="submission" date="2024-09" db="EMBL/GenBank/DDBJ databases">
        <authorList>
            <person name="Sun Q."/>
            <person name="Mori K."/>
        </authorList>
    </citation>
    <scope>NUCLEOTIDE SEQUENCE [LARGE SCALE GENOMIC DNA]</scope>
    <source>
        <strain evidence="2 3">CCM 7759</strain>
    </source>
</reference>